<protein>
    <submittedName>
        <fullName evidence="2">Uncharacterized protein</fullName>
    </submittedName>
</protein>
<proteinExistence type="predicted"/>
<evidence type="ECO:0000313" key="2">
    <source>
        <dbReference type="EMBL" id="GMH88637.1"/>
    </source>
</evidence>
<gene>
    <name evidence="2" type="ORF">TrST_g13641</name>
</gene>
<organism evidence="2 3">
    <name type="scientific">Triparma strigata</name>
    <dbReference type="NCBI Taxonomy" id="1606541"/>
    <lineage>
        <taxon>Eukaryota</taxon>
        <taxon>Sar</taxon>
        <taxon>Stramenopiles</taxon>
        <taxon>Ochrophyta</taxon>
        <taxon>Bolidophyceae</taxon>
        <taxon>Parmales</taxon>
        <taxon>Triparmaceae</taxon>
        <taxon>Triparma</taxon>
    </lineage>
</organism>
<name>A0A9W7ES15_9STRA</name>
<dbReference type="InterPro" id="IPR029001">
    <property type="entry name" value="ITPase-like_fam"/>
</dbReference>
<accession>A0A9W7ES15</accession>
<keyword evidence="3" id="KW-1185">Reference proteome</keyword>
<dbReference type="GO" id="GO:0047429">
    <property type="term" value="F:nucleoside triphosphate diphosphatase activity"/>
    <property type="evidence" value="ECO:0007669"/>
    <property type="project" value="InterPro"/>
</dbReference>
<dbReference type="AlphaFoldDB" id="A0A9W7ES15"/>
<dbReference type="OrthoDB" id="10267058at2759"/>
<evidence type="ECO:0000256" key="1">
    <source>
        <dbReference type="ARBA" id="ARBA00022801"/>
    </source>
</evidence>
<dbReference type="Pfam" id="PF02545">
    <property type="entry name" value="Maf"/>
    <property type="match status" value="1"/>
</dbReference>
<dbReference type="PANTHER" id="PTHR43213:SF4">
    <property type="entry name" value="7-METHYL-GTP PYROPHOSPHATASE"/>
    <property type="match status" value="1"/>
</dbReference>
<dbReference type="Gene3D" id="3.90.950.10">
    <property type="match status" value="1"/>
</dbReference>
<evidence type="ECO:0000313" key="3">
    <source>
        <dbReference type="Proteomes" id="UP001165085"/>
    </source>
</evidence>
<reference evidence="3" key="1">
    <citation type="journal article" date="2023" name="Commun. Biol.">
        <title>Genome analysis of Parmales, the sister group of diatoms, reveals the evolutionary specialization of diatoms from phago-mixotrophs to photoautotrophs.</title>
        <authorList>
            <person name="Ban H."/>
            <person name="Sato S."/>
            <person name="Yoshikawa S."/>
            <person name="Yamada K."/>
            <person name="Nakamura Y."/>
            <person name="Ichinomiya M."/>
            <person name="Sato N."/>
            <person name="Blanc-Mathieu R."/>
            <person name="Endo H."/>
            <person name="Kuwata A."/>
            <person name="Ogata H."/>
        </authorList>
    </citation>
    <scope>NUCLEOTIDE SEQUENCE [LARGE SCALE GENOMIC DNA]</scope>
    <source>
        <strain evidence="3">NIES 3701</strain>
    </source>
</reference>
<sequence>MVRPVDERGIGEDLRQEGTIESATKLVSMLAEVKRGGVLEELKEMKEVAGERIVLTADQVVTHPTLGILEKPESREEAEQFMMAYANVPSVTTVGSVMLTEWPSMKTSLKTFTSTVRFDGEGLKKDMEKGKEEGGKTLLDRLIEADAPVYDCAGGLMIENPLVKEFIVGVDGTEDSVLGLSRRSVLECYRDLKEK</sequence>
<dbReference type="EMBL" id="BRXY01000346">
    <property type="protein sequence ID" value="GMH88637.1"/>
    <property type="molecule type" value="Genomic_DNA"/>
</dbReference>
<dbReference type="PANTHER" id="PTHR43213">
    <property type="entry name" value="BIFUNCTIONAL DTTP/UTP PYROPHOSPHATASE/METHYLTRANSFERASE PROTEIN-RELATED"/>
    <property type="match status" value="1"/>
</dbReference>
<keyword evidence="1" id="KW-0378">Hydrolase</keyword>
<dbReference type="SUPFAM" id="SSF52972">
    <property type="entry name" value="ITPase-like"/>
    <property type="match status" value="1"/>
</dbReference>
<dbReference type="InterPro" id="IPR003697">
    <property type="entry name" value="Maf-like"/>
</dbReference>
<comment type="caution">
    <text evidence="2">The sequence shown here is derived from an EMBL/GenBank/DDBJ whole genome shotgun (WGS) entry which is preliminary data.</text>
</comment>
<dbReference type="Proteomes" id="UP001165085">
    <property type="component" value="Unassembled WGS sequence"/>
</dbReference>